<sequence length="628" mass="71893">MINPLNILTKYWGHTEFISPQEEIISSVLNKENTIALLPTGGGKSICFQVPALLLDGICIVISPMVSLIKDQVENLKKKGIKAATIEAGTSKDDIITLFDNLKFGGYKFLYLSPERLSSSFIKEKVKELNVSMIAVDEAHCISEWGHDFRPSYRHISVLQEIHPHANFIALTATATKDVLSDISKNLKIDAATVFKKSFLRNELAYQIFHVEDKLTRLLQTCTRFKNSAIVYVRSRKRTEEIAAFLNANNFKASYYHGGLTPTEKKEAFNNWMTESTRIMVATNAFGMGIDKSNVTVVIHLDLPYSIENYVQEAGRAGRNGEQSFSVVLQNNNDIQALRSQFNVGTPTLEEIKKIYRNLVQYYSIAIGELPIDSYPFKLSEFCQRYNLTYVKTNTILKILANNGVIELNTSLKRRSSLQFILNSKQLIQYKNRSEITYKVVNTILRNYVGIYDHEVYINEYMIAKKAGVTSEKIKEVLQKLNTDQVVRYIEATDYDQLMFLVPREDNRTINSIAKNIKIYLKQQQRKITDLVDFITNNETCRSTQLLSYFGEENVEDCGICDVCLRRQNTIVDFRSDILNLLKKHDTLSSIEIQTFLKANERDILIHLRNLLSEDKIAINSTNKYYIV</sequence>
<dbReference type="SMART" id="SM00490">
    <property type="entry name" value="HELICc"/>
    <property type="match status" value="1"/>
</dbReference>
<dbReference type="PROSITE" id="PS51192">
    <property type="entry name" value="HELICASE_ATP_BIND_1"/>
    <property type="match status" value="1"/>
</dbReference>
<feature type="domain" description="Helicase ATP-binding" evidence="13">
    <location>
        <begin position="25"/>
        <end position="193"/>
    </location>
</feature>
<evidence type="ECO:0000259" key="13">
    <source>
        <dbReference type="PROSITE" id="PS51192"/>
    </source>
</evidence>
<dbReference type="Proteomes" id="UP001257277">
    <property type="component" value="Unassembled WGS sequence"/>
</dbReference>
<dbReference type="Pfam" id="PF00271">
    <property type="entry name" value="Helicase_C"/>
    <property type="match status" value="1"/>
</dbReference>
<dbReference type="EC" id="5.6.2.4" evidence="10"/>
<evidence type="ECO:0000256" key="12">
    <source>
        <dbReference type="ARBA" id="ARBA00044550"/>
    </source>
</evidence>
<evidence type="ECO:0000256" key="6">
    <source>
        <dbReference type="ARBA" id="ARBA00022840"/>
    </source>
</evidence>
<keyword evidence="5 15" id="KW-0347">Helicase</keyword>
<evidence type="ECO:0000256" key="2">
    <source>
        <dbReference type="ARBA" id="ARBA00022723"/>
    </source>
</evidence>
<evidence type="ECO:0000256" key="10">
    <source>
        <dbReference type="ARBA" id="ARBA00034808"/>
    </source>
</evidence>
<evidence type="ECO:0000256" key="1">
    <source>
        <dbReference type="ARBA" id="ARBA00005446"/>
    </source>
</evidence>
<dbReference type="Pfam" id="PF16124">
    <property type="entry name" value="RecQ_Zn_bind"/>
    <property type="match status" value="1"/>
</dbReference>
<dbReference type="InterPro" id="IPR014001">
    <property type="entry name" value="Helicase_ATP-bd"/>
</dbReference>
<dbReference type="InterPro" id="IPR036388">
    <property type="entry name" value="WH-like_DNA-bd_sf"/>
</dbReference>
<evidence type="ECO:0000256" key="4">
    <source>
        <dbReference type="ARBA" id="ARBA00022801"/>
    </source>
</evidence>
<evidence type="ECO:0000256" key="8">
    <source>
        <dbReference type="ARBA" id="ARBA00023235"/>
    </source>
</evidence>
<evidence type="ECO:0000256" key="11">
    <source>
        <dbReference type="ARBA" id="ARBA00044535"/>
    </source>
</evidence>
<comment type="catalytic activity">
    <reaction evidence="9">
        <text>Couples ATP hydrolysis with the unwinding of duplex DNA by translocating in the 3'-5' direction.</text>
        <dbReference type="EC" id="5.6.2.4"/>
    </reaction>
</comment>
<evidence type="ECO:0000256" key="7">
    <source>
        <dbReference type="ARBA" id="ARBA00023125"/>
    </source>
</evidence>
<evidence type="ECO:0000256" key="5">
    <source>
        <dbReference type="ARBA" id="ARBA00022806"/>
    </source>
</evidence>
<evidence type="ECO:0000256" key="9">
    <source>
        <dbReference type="ARBA" id="ARBA00034617"/>
    </source>
</evidence>
<dbReference type="EMBL" id="JAVTTO010000002">
    <property type="protein sequence ID" value="MDT7831549.1"/>
    <property type="molecule type" value="Genomic_DNA"/>
</dbReference>
<organism evidence="15 16">
    <name type="scientific">Asprobacillus argus</name>
    <dbReference type="NCBI Taxonomy" id="3076534"/>
    <lineage>
        <taxon>Bacteria</taxon>
        <taxon>Pseudomonadati</taxon>
        <taxon>Bacteroidota</taxon>
        <taxon>Flavobacteriia</taxon>
        <taxon>Flavobacteriales</taxon>
        <taxon>Flavobacteriaceae</taxon>
        <taxon>Asprobacillus</taxon>
    </lineage>
</organism>
<evidence type="ECO:0000313" key="16">
    <source>
        <dbReference type="Proteomes" id="UP001257277"/>
    </source>
</evidence>
<dbReference type="SMART" id="SM00487">
    <property type="entry name" value="DEXDc"/>
    <property type="match status" value="1"/>
</dbReference>
<dbReference type="Gene3D" id="3.40.50.300">
    <property type="entry name" value="P-loop containing nucleotide triphosphate hydrolases"/>
    <property type="match status" value="2"/>
</dbReference>
<evidence type="ECO:0000313" key="15">
    <source>
        <dbReference type="EMBL" id="MDT7831549.1"/>
    </source>
</evidence>
<evidence type="ECO:0000259" key="14">
    <source>
        <dbReference type="PROSITE" id="PS51194"/>
    </source>
</evidence>
<keyword evidence="8" id="KW-0413">Isomerase</keyword>
<feature type="domain" description="Helicase C-terminal" evidence="14">
    <location>
        <begin position="214"/>
        <end position="360"/>
    </location>
</feature>
<keyword evidence="16" id="KW-1185">Reference proteome</keyword>
<keyword evidence="4 15" id="KW-0378">Hydrolase</keyword>
<dbReference type="InterPro" id="IPR032284">
    <property type="entry name" value="RecQ_Zn-bd"/>
</dbReference>
<dbReference type="GO" id="GO:0003678">
    <property type="term" value="F:DNA helicase activity"/>
    <property type="evidence" value="ECO:0007669"/>
    <property type="project" value="UniProtKB-EC"/>
</dbReference>
<dbReference type="PANTHER" id="PTHR13710">
    <property type="entry name" value="DNA HELICASE RECQ FAMILY MEMBER"/>
    <property type="match status" value="1"/>
</dbReference>
<evidence type="ECO:0000256" key="3">
    <source>
        <dbReference type="ARBA" id="ARBA00022741"/>
    </source>
</evidence>
<dbReference type="PROSITE" id="PS51194">
    <property type="entry name" value="HELICASE_CTER"/>
    <property type="match status" value="1"/>
</dbReference>
<dbReference type="InterPro" id="IPR004589">
    <property type="entry name" value="DNA_helicase_ATP-dep_RecQ"/>
</dbReference>
<keyword evidence="6" id="KW-0067">ATP-binding</keyword>
<comment type="similarity">
    <text evidence="1">Belongs to the helicase family. RecQ subfamily.</text>
</comment>
<dbReference type="PANTHER" id="PTHR13710:SF105">
    <property type="entry name" value="ATP-DEPENDENT DNA HELICASE Q1"/>
    <property type="match status" value="1"/>
</dbReference>
<dbReference type="RefSeq" id="WP_349240809.1">
    <property type="nucleotide sequence ID" value="NZ_JAVTTO010000002.1"/>
</dbReference>
<dbReference type="NCBIfam" id="TIGR00614">
    <property type="entry name" value="recQ_fam"/>
    <property type="match status" value="1"/>
</dbReference>
<keyword evidence="3" id="KW-0547">Nucleotide-binding</keyword>
<proteinExistence type="inferred from homology"/>
<dbReference type="InterPro" id="IPR011545">
    <property type="entry name" value="DEAD/DEAH_box_helicase_dom"/>
</dbReference>
<name>A0ABU3LEB6_9FLAO</name>
<dbReference type="Pfam" id="PF00270">
    <property type="entry name" value="DEAD"/>
    <property type="match status" value="1"/>
</dbReference>
<accession>A0ABU3LEB6</accession>
<dbReference type="SUPFAM" id="SSF52540">
    <property type="entry name" value="P-loop containing nucleoside triphosphate hydrolases"/>
    <property type="match status" value="1"/>
</dbReference>
<gene>
    <name evidence="15" type="ORF">RQM59_04115</name>
</gene>
<keyword evidence="2" id="KW-0479">Metal-binding</keyword>
<dbReference type="CDD" id="cd17920">
    <property type="entry name" value="DEXHc_RecQ"/>
    <property type="match status" value="1"/>
</dbReference>
<dbReference type="InterPro" id="IPR027417">
    <property type="entry name" value="P-loop_NTPase"/>
</dbReference>
<dbReference type="GO" id="GO:0016787">
    <property type="term" value="F:hydrolase activity"/>
    <property type="evidence" value="ECO:0007669"/>
    <property type="project" value="UniProtKB-KW"/>
</dbReference>
<comment type="caution">
    <text evidence="15">The sequence shown here is derived from an EMBL/GenBank/DDBJ whole genome shotgun (WGS) entry which is preliminary data.</text>
</comment>
<keyword evidence="7" id="KW-0238">DNA-binding</keyword>
<dbReference type="InterPro" id="IPR001650">
    <property type="entry name" value="Helicase_C-like"/>
</dbReference>
<reference evidence="15 16" key="1">
    <citation type="submission" date="2023-09" db="EMBL/GenBank/DDBJ databases">
        <title>Novel taxa isolated from Blanes Bay.</title>
        <authorList>
            <person name="Rey-Velasco X."/>
            <person name="Lucena T."/>
        </authorList>
    </citation>
    <scope>NUCLEOTIDE SEQUENCE [LARGE SCALE GENOMIC DNA]</scope>
    <source>
        <strain evidence="15 16">S356</strain>
    </source>
</reference>
<protein>
    <recommendedName>
        <fullName evidence="11">ATP-dependent DNA helicase RecQ</fullName>
        <ecNumber evidence="10">5.6.2.4</ecNumber>
    </recommendedName>
    <alternativeName>
        <fullName evidence="12">DNA 3'-5' helicase RecQ</fullName>
    </alternativeName>
</protein>
<dbReference type="Gene3D" id="1.10.10.10">
    <property type="entry name" value="Winged helix-like DNA-binding domain superfamily/Winged helix DNA-binding domain"/>
    <property type="match status" value="1"/>
</dbReference>